<dbReference type="Proteomes" id="UP000199569">
    <property type="component" value="Unassembled WGS sequence"/>
</dbReference>
<dbReference type="InterPro" id="IPR013216">
    <property type="entry name" value="Methyltransf_11"/>
</dbReference>
<dbReference type="GO" id="GO:0032259">
    <property type="term" value="P:methylation"/>
    <property type="evidence" value="ECO:0007669"/>
    <property type="project" value="UniProtKB-KW"/>
</dbReference>
<organism evidence="2 3">
    <name type="scientific">Microvirga guangxiensis</name>
    <dbReference type="NCBI Taxonomy" id="549386"/>
    <lineage>
        <taxon>Bacteria</taxon>
        <taxon>Pseudomonadati</taxon>
        <taxon>Pseudomonadota</taxon>
        <taxon>Alphaproteobacteria</taxon>
        <taxon>Hyphomicrobiales</taxon>
        <taxon>Methylobacteriaceae</taxon>
        <taxon>Microvirga</taxon>
    </lineage>
</organism>
<dbReference type="SUPFAM" id="SSF53335">
    <property type="entry name" value="S-adenosyl-L-methionine-dependent methyltransferases"/>
    <property type="match status" value="1"/>
</dbReference>
<keyword evidence="3" id="KW-1185">Reference proteome</keyword>
<name>A0A1G5CFK7_9HYPH</name>
<dbReference type="GO" id="GO:0008757">
    <property type="term" value="F:S-adenosylmethionine-dependent methyltransferase activity"/>
    <property type="evidence" value="ECO:0007669"/>
    <property type="project" value="InterPro"/>
</dbReference>
<dbReference type="EMBL" id="FMVJ01000002">
    <property type="protein sequence ID" value="SCY01094.1"/>
    <property type="molecule type" value="Genomic_DNA"/>
</dbReference>
<evidence type="ECO:0000313" key="3">
    <source>
        <dbReference type="Proteomes" id="UP000199569"/>
    </source>
</evidence>
<protein>
    <submittedName>
        <fullName evidence="2">Methyltransferase domain-containing protein</fullName>
    </submittedName>
</protein>
<dbReference type="OrthoDB" id="2548453at2"/>
<dbReference type="InterPro" id="IPR029063">
    <property type="entry name" value="SAM-dependent_MTases_sf"/>
</dbReference>
<gene>
    <name evidence="2" type="ORF">SAMN02927923_00554</name>
</gene>
<keyword evidence="2" id="KW-0489">Methyltransferase</keyword>
<dbReference type="STRING" id="549386.SAMN02927923_00554"/>
<dbReference type="Pfam" id="PF08241">
    <property type="entry name" value="Methyltransf_11"/>
    <property type="match status" value="1"/>
</dbReference>
<dbReference type="RefSeq" id="WP_091129450.1">
    <property type="nucleotide sequence ID" value="NZ_FMVJ01000002.1"/>
</dbReference>
<dbReference type="Gene3D" id="3.40.50.150">
    <property type="entry name" value="Vaccinia Virus protein VP39"/>
    <property type="match status" value="1"/>
</dbReference>
<sequence>MIPYNKVCSLEDFDDPAISDLIREIFFYEIGAFPQGYPNGVADSKQWEIAMSVRTLRDTGLLNRSSKILGVGAGTEVTSFYLTRHVEQVFATDIYAASKQWVDVAPLGFLANPALFSPYEFDQSRLVPLHMDARVLRFPDKFFDGIYSSGSIEHFGSLEYVANAAYEIGRVLKPGGVATIATEFKLAGPPGSDGWDPNVILFTNEKLEKYIIEASGLEPIDELDTSISDATLKVRRDLVPFLRGTSGEFSAEKKIAHYPNLVLYHEGYLFCSVHVALKKSDRYPAKDNGWAAPSESTRELVAKTFSPSEAVPGADLLKLMAETSTSASGGLDPHVSKLVQEQEQFIDRLRSEISYRDHLIKEQEELITKLRELVQGR</sequence>
<keyword evidence="2" id="KW-0808">Transferase</keyword>
<accession>A0A1G5CFK7</accession>
<dbReference type="AlphaFoldDB" id="A0A1G5CFK7"/>
<reference evidence="2 3" key="1">
    <citation type="submission" date="2016-10" db="EMBL/GenBank/DDBJ databases">
        <authorList>
            <person name="de Groot N.N."/>
        </authorList>
    </citation>
    <scope>NUCLEOTIDE SEQUENCE [LARGE SCALE GENOMIC DNA]</scope>
    <source>
        <strain evidence="2 3">CGMCC 1.7666</strain>
    </source>
</reference>
<proteinExistence type="predicted"/>
<evidence type="ECO:0000259" key="1">
    <source>
        <dbReference type="Pfam" id="PF08241"/>
    </source>
</evidence>
<feature type="domain" description="Methyltransferase type 11" evidence="1">
    <location>
        <begin position="69"/>
        <end position="178"/>
    </location>
</feature>
<evidence type="ECO:0000313" key="2">
    <source>
        <dbReference type="EMBL" id="SCY01094.1"/>
    </source>
</evidence>